<keyword evidence="2 6" id="KW-0540">Nuclease</keyword>
<comment type="caution">
    <text evidence="8">The sequence shown here is derived from an EMBL/GenBank/DDBJ whole genome shotgun (WGS) entry which is preliminary data.</text>
</comment>
<evidence type="ECO:0000256" key="5">
    <source>
        <dbReference type="ARBA" id="ARBA00022842"/>
    </source>
</evidence>
<dbReference type="InterPro" id="IPR022907">
    <property type="entry name" value="VapC_family"/>
</dbReference>
<keyword evidence="5 6" id="KW-0460">Magnesium</keyword>
<dbReference type="HAMAP" id="MF_00265">
    <property type="entry name" value="VapC_Nob1"/>
    <property type="match status" value="1"/>
</dbReference>
<accession>A0ABV4H131</accession>
<dbReference type="EMBL" id="JBGFTU010000011">
    <property type="protein sequence ID" value="MEZ0165270.1"/>
    <property type="molecule type" value="Genomic_DNA"/>
</dbReference>
<gene>
    <name evidence="6" type="primary">vapC</name>
    <name evidence="8" type="ORF">AB2L27_10925</name>
</gene>
<keyword evidence="3 6" id="KW-0479">Metal-binding</keyword>
<dbReference type="InterPro" id="IPR002716">
    <property type="entry name" value="PIN_dom"/>
</dbReference>
<dbReference type="Pfam" id="PF01850">
    <property type="entry name" value="PIN"/>
    <property type="match status" value="1"/>
</dbReference>
<proteinExistence type="inferred from homology"/>
<evidence type="ECO:0000256" key="1">
    <source>
        <dbReference type="ARBA" id="ARBA00022649"/>
    </source>
</evidence>
<comment type="function">
    <text evidence="6">Toxic component of a toxin-antitoxin (TA) system. An RNase.</text>
</comment>
<comment type="similarity">
    <text evidence="6">Belongs to the PINc/VapC protein family.</text>
</comment>
<evidence type="ECO:0000256" key="3">
    <source>
        <dbReference type="ARBA" id="ARBA00022723"/>
    </source>
</evidence>
<dbReference type="InterPro" id="IPR051619">
    <property type="entry name" value="TypeII_TA_RNase_PINc/VapC"/>
</dbReference>
<sequence length="130" mass="14242">MIVVDASVLAPALADDGPDGDRARDRLRGEVLTAPDVIDLEVTSVLRRTANGGHLPERRADLALNDLLDLPLRRAGHRPLLRRCWELRHTVTSYDAAYVALAEMLGIVLVTADTRLSRAPGITCEVEVLR</sequence>
<evidence type="ECO:0000256" key="4">
    <source>
        <dbReference type="ARBA" id="ARBA00022801"/>
    </source>
</evidence>
<protein>
    <recommendedName>
        <fullName evidence="6">Ribonuclease VapC</fullName>
        <shortName evidence="6">RNase VapC</shortName>
        <ecNumber evidence="6">3.1.-.-</ecNumber>
    </recommendedName>
    <alternativeName>
        <fullName evidence="6">Toxin VapC</fullName>
    </alternativeName>
</protein>
<evidence type="ECO:0000313" key="9">
    <source>
        <dbReference type="Proteomes" id="UP001565927"/>
    </source>
</evidence>
<dbReference type="EC" id="3.1.-.-" evidence="6"/>
<name>A0ABV4H131_9ACTN</name>
<feature type="domain" description="PIN" evidence="7">
    <location>
        <begin position="2"/>
        <end position="120"/>
    </location>
</feature>
<dbReference type="Gene3D" id="3.40.50.1010">
    <property type="entry name" value="5'-nuclease"/>
    <property type="match status" value="1"/>
</dbReference>
<dbReference type="SUPFAM" id="SSF88723">
    <property type="entry name" value="PIN domain-like"/>
    <property type="match status" value="1"/>
</dbReference>
<keyword evidence="6" id="KW-0800">Toxin</keyword>
<feature type="binding site" evidence="6">
    <location>
        <position position="5"/>
    </location>
    <ligand>
        <name>Mg(2+)</name>
        <dbReference type="ChEBI" id="CHEBI:18420"/>
    </ligand>
</feature>
<evidence type="ECO:0000256" key="6">
    <source>
        <dbReference type="HAMAP-Rule" id="MF_00265"/>
    </source>
</evidence>
<dbReference type="PANTHER" id="PTHR35901">
    <property type="entry name" value="RIBONUCLEASE VAPC3"/>
    <property type="match status" value="1"/>
</dbReference>
<evidence type="ECO:0000313" key="8">
    <source>
        <dbReference type="EMBL" id="MEZ0165270.1"/>
    </source>
</evidence>
<feature type="binding site" evidence="6">
    <location>
        <position position="95"/>
    </location>
    <ligand>
        <name>Mg(2+)</name>
        <dbReference type="ChEBI" id="CHEBI:18420"/>
    </ligand>
</feature>
<dbReference type="PANTHER" id="PTHR35901:SF1">
    <property type="entry name" value="EXONUCLEASE VAPC9"/>
    <property type="match status" value="1"/>
</dbReference>
<dbReference type="InterPro" id="IPR029060">
    <property type="entry name" value="PIN-like_dom_sf"/>
</dbReference>
<evidence type="ECO:0000259" key="7">
    <source>
        <dbReference type="Pfam" id="PF01850"/>
    </source>
</evidence>
<keyword evidence="4 6" id="KW-0378">Hydrolase</keyword>
<keyword evidence="9" id="KW-1185">Reference proteome</keyword>
<evidence type="ECO:0000256" key="2">
    <source>
        <dbReference type="ARBA" id="ARBA00022722"/>
    </source>
</evidence>
<dbReference type="InterPro" id="IPR044153">
    <property type="entry name" value="PIN_Pae0151-like"/>
</dbReference>
<keyword evidence="1 6" id="KW-1277">Toxin-antitoxin system</keyword>
<dbReference type="RefSeq" id="WP_370441496.1">
    <property type="nucleotide sequence ID" value="NZ_JBGFTU010000011.1"/>
</dbReference>
<dbReference type="CDD" id="cd09873">
    <property type="entry name" value="PIN_Pae0151-like"/>
    <property type="match status" value="1"/>
</dbReference>
<organism evidence="8 9">
    <name type="scientific">Kineococcus halophytocola</name>
    <dbReference type="NCBI Taxonomy" id="3234027"/>
    <lineage>
        <taxon>Bacteria</taxon>
        <taxon>Bacillati</taxon>
        <taxon>Actinomycetota</taxon>
        <taxon>Actinomycetes</taxon>
        <taxon>Kineosporiales</taxon>
        <taxon>Kineosporiaceae</taxon>
        <taxon>Kineococcus</taxon>
    </lineage>
</organism>
<comment type="cofactor">
    <cofactor evidence="6">
        <name>Mg(2+)</name>
        <dbReference type="ChEBI" id="CHEBI:18420"/>
    </cofactor>
</comment>
<reference evidence="8 9" key="1">
    <citation type="submission" date="2024-07" db="EMBL/GenBank/DDBJ databases">
        <authorList>
            <person name="Thanompreechachai J."/>
            <person name="Duangmal K."/>
        </authorList>
    </citation>
    <scope>NUCLEOTIDE SEQUENCE [LARGE SCALE GENOMIC DNA]</scope>
    <source>
        <strain evidence="8 9">LSe6-4</strain>
    </source>
</reference>
<dbReference type="Proteomes" id="UP001565927">
    <property type="component" value="Unassembled WGS sequence"/>
</dbReference>